<keyword evidence="3" id="KW-1185">Reference proteome</keyword>
<sequence length="508" mass="54552">MESATLTRPRSGPQARSGLAARLPARGRRLVPALGLAGLVVAVVVGFFVYPTYPNYDSVYSLVWGRELLDGTNLSFEAYRAPTQHPLAILFGAALVPLGEGADRVMIAFTWLSFVVLTMGMYRLAARAFTPTIGLITAALLCTRFDFPFLAARGYLDIPFLAMIVWAACLEQERPRRGTPVFALLALAAMLRPEAWLIIGLYFLWCAWPADWGTRVRYAVWTASGPVIWALTDLIVTGDPMYSLTHTSGLAEELGRASGIGAVPSATVEFLTRLDKAPVAIAGLAGFALAAYLVPRRVVMPTALFLVGLGTFAAVGLAGLSVIQRYLLVPSLMVMVFAAVALGGWTLLQAGRARTAWAVASVLVVLGGTFYTATRVNLKVFDNELTFRSEYRTGLEDVLRSPAVQAGLKCGVVSVPNHKLIADVRWILDLPADKVVARTDTVPDKETGKGGDGLRRAEQGGVAIYAANRSVLIRQVLTDGMDAPAQTSILPGYTYAASSDAYGAYVRC</sequence>
<keyword evidence="1" id="KW-1133">Transmembrane helix</keyword>
<keyword evidence="1" id="KW-0472">Membrane</keyword>
<gene>
    <name evidence="2" type="ORF">C7Y72_17375</name>
</gene>
<feature type="transmembrane region" description="Helical" evidence="1">
    <location>
        <begin position="355"/>
        <end position="373"/>
    </location>
</feature>
<evidence type="ECO:0008006" key="4">
    <source>
        <dbReference type="Google" id="ProtNLM"/>
    </source>
</evidence>
<feature type="transmembrane region" description="Helical" evidence="1">
    <location>
        <begin position="105"/>
        <end position="122"/>
    </location>
</feature>
<dbReference type="EMBL" id="PYYB01000003">
    <property type="protein sequence ID" value="PTL55429.1"/>
    <property type="molecule type" value="Genomic_DNA"/>
</dbReference>
<feature type="transmembrane region" description="Helical" evidence="1">
    <location>
        <begin position="182"/>
        <end position="205"/>
    </location>
</feature>
<protein>
    <recommendedName>
        <fullName evidence="4">Glycosyltransferase RgtA/B/C/D-like domain-containing protein</fullName>
    </recommendedName>
</protein>
<evidence type="ECO:0000313" key="2">
    <source>
        <dbReference type="EMBL" id="PTL55429.1"/>
    </source>
</evidence>
<accession>A0A2T4UD49</accession>
<proteinExistence type="predicted"/>
<feature type="transmembrane region" description="Helical" evidence="1">
    <location>
        <begin position="30"/>
        <end position="50"/>
    </location>
</feature>
<feature type="transmembrane region" description="Helical" evidence="1">
    <location>
        <begin position="277"/>
        <end position="295"/>
    </location>
</feature>
<feature type="transmembrane region" description="Helical" evidence="1">
    <location>
        <begin position="302"/>
        <end position="323"/>
    </location>
</feature>
<dbReference type="RefSeq" id="WP_107570472.1">
    <property type="nucleotide sequence ID" value="NZ_PYYB01000003.1"/>
</dbReference>
<name>A0A2T4UD49_9ACTN</name>
<organism evidence="2 3">
    <name type="scientific">Paraconexibacter algicola</name>
    <dbReference type="NCBI Taxonomy" id="2133960"/>
    <lineage>
        <taxon>Bacteria</taxon>
        <taxon>Bacillati</taxon>
        <taxon>Actinomycetota</taxon>
        <taxon>Thermoleophilia</taxon>
        <taxon>Solirubrobacterales</taxon>
        <taxon>Paraconexibacteraceae</taxon>
        <taxon>Paraconexibacter</taxon>
    </lineage>
</organism>
<dbReference type="OrthoDB" id="5241768at2"/>
<dbReference type="Proteomes" id="UP000240739">
    <property type="component" value="Unassembled WGS sequence"/>
</dbReference>
<evidence type="ECO:0000313" key="3">
    <source>
        <dbReference type="Proteomes" id="UP000240739"/>
    </source>
</evidence>
<evidence type="ECO:0000256" key="1">
    <source>
        <dbReference type="SAM" id="Phobius"/>
    </source>
</evidence>
<dbReference type="AlphaFoldDB" id="A0A2T4UD49"/>
<feature type="transmembrane region" description="Helical" evidence="1">
    <location>
        <begin position="329"/>
        <end position="348"/>
    </location>
</feature>
<reference evidence="2 3" key="1">
    <citation type="submission" date="2018-03" db="EMBL/GenBank/DDBJ databases">
        <title>Aquarubrobacter algicola gen. nov., sp. nov., a novel actinobacterium isolated from shallow eutrophic lake during the end of cyanobacterial harmful algal blooms.</title>
        <authorList>
            <person name="Chun S.J."/>
        </authorList>
    </citation>
    <scope>NUCLEOTIDE SEQUENCE [LARGE SCALE GENOMIC DNA]</scope>
    <source>
        <strain evidence="2 3">Seoho-28</strain>
    </source>
</reference>
<feature type="transmembrane region" description="Helical" evidence="1">
    <location>
        <begin position="153"/>
        <end position="170"/>
    </location>
</feature>
<comment type="caution">
    <text evidence="2">The sequence shown here is derived from an EMBL/GenBank/DDBJ whole genome shotgun (WGS) entry which is preliminary data.</text>
</comment>
<keyword evidence="1" id="KW-0812">Transmembrane</keyword>